<dbReference type="InterPro" id="IPR025629">
    <property type="entry name" value="DUF4287"/>
</dbReference>
<accession>A0ABU1VMX3</accession>
<dbReference type="Proteomes" id="UP001267878">
    <property type="component" value="Unassembled WGS sequence"/>
</dbReference>
<sequence>MSFQAYLDNIQTRTGKSPADFRALASRKGYANAKGLLPGIEAGEIVAWLKQDFALGHGHAMAIVALLKGMKKEGDK</sequence>
<evidence type="ECO:0000313" key="1">
    <source>
        <dbReference type="EMBL" id="MDR7098827.1"/>
    </source>
</evidence>
<comment type="caution">
    <text evidence="1">The sequence shown here is derived from an EMBL/GenBank/DDBJ whole genome shotgun (WGS) entry which is preliminary data.</text>
</comment>
<organism evidence="1 2">
    <name type="scientific">Agrilutibacter niabensis</name>
    <dbReference type="NCBI Taxonomy" id="380628"/>
    <lineage>
        <taxon>Bacteria</taxon>
        <taxon>Pseudomonadati</taxon>
        <taxon>Pseudomonadota</taxon>
        <taxon>Gammaproteobacteria</taxon>
        <taxon>Lysobacterales</taxon>
        <taxon>Lysobacteraceae</taxon>
        <taxon>Agrilutibacter</taxon>
    </lineage>
</organism>
<dbReference type="Pfam" id="PF14117">
    <property type="entry name" value="DUF4287"/>
    <property type="match status" value="1"/>
</dbReference>
<dbReference type="EMBL" id="JAVDVW010000001">
    <property type="protein sequence ID" value="MDR7098827.1"/>
    <property type="molecule type" value="Genomic_DNA"/>
</dbReference>
<evidence type="ECO:0000313" key="2">
    <source>
        <dbReference type="Proteomes" id="UP001267878"/>
    </source>
</evidence>
<proteinExistence type="predicted"/>
<evidence type="ECO:0008006" key="3">
    <source>
        <dbReference type="Google" id="ProtNLM"/>
    </source>
</evidence>
<keyword evidence="2" id="KW-1185">Reference proteome</keyword>
<name>A0ABU1VMX3_9GAMM</name>
<reference evidence="1 2" key="1">
    <citation type="submission" date="2023-07" db="EMBL/GenBank/DDBJ databases">
        <title>Sorghum-associated microbial communities from plants grown in Nebraska, USA.</title>
        <authorList>
            <person name="Schachtman D."/>
        </authorList>
    </citation>
    <scope>NUCLEOTIDE SEQUENCE [LARGE SCALE GENOMIC DNA]</scope>
    <source>
        <strain evidence="1 2">BE187</strain>
    </source>
</reference>
<protein>
    <recommendedName>
        <fullName evidence="3">DUF4287 domain-containing protein</fullName>
    </recommendedName>
</protein>
<dbReference type="RefSeq" id="WP_310052909.1">
    <property type="nucleotide sequence ID" value="NZ_JAVDVW010000001.1"/>
</dbReference>
<gene>
    <name evidence="1" type="ORF">J2X04_001174</name>
</gene>